<evidence type="ECO:0000256" key="2">
    <source>
        <dbReference type="SAM" id="Coils"/>
    </source>
</evidence>
<feature type="domain" description="PPM-type phosphatase" evidence="4">
    <location>
        <begin position="177"/>
        <end position="395"/>
    </location>
</feature>
<accession>A0ABN2N988</accession>
<keyword evidence="1" id="KW-0378">Hydrolase</keyword>
<dbReference type="SUPFAM" id="SSF55874">
    <property type="entry name" value="ATPase domain of HSP90 chaperone/DNA topoisomerase II/histidine kinase"/>
    <property type="match status" value="1"/>
</dbReference>
<dbReference type="InterPro" id="IPR003594">
    <property type="entry name" value="HATPase_dom"/>
</dbReference>
<evidence type="ECO:0000259" key="3">
    <source>
        <dbReference type="PROSITE" id="PS50801"/>
    </source>
</evidence>
<dbReference type="CDD" id="cd07043">
    <property type="entry name" value="STAS_anti-anti-sigma_factors"/>
    <property type="match status" value="1"/>
</dbReference>
<dbReference type="InterPro" id="IPR036890">
    <property type="entry name" value="HATPase_C_sf"/>
</dbReference>
<dbReference type="PROSITE" id="PS51746">
    <property type="entry name" value="PPM_2"/>
    <property type="match status" value="1"/>
</dbReference>
<dbReference type="SUPFAM" id="SSF81606">
    <property type="entry name" value="PP2C-like"/>
    <property type="match status" value="1"/>
</dbReference>
<evidence type="ECO:0000259" key="4">
    <source>
        <dbReference type="PROSITE" id="PS51746"/>
    </source>
</evidence>
<organism evidence="5 6">
    <name type="scientific">Pseudonocardia ailaonensis</name>
    <dbReference type="NCBI Taxonomy" id="367279"/>
    <lineage>
        <taxon>Bacteria</taxon>
        <taxon>Bacillati</taxon>
        <taxon>Actinomycetota</taxon>
        <taxon>Actinomycetes</taxon>
        <taxon>Pseudonocardiales</taxon>
        <taxon>Pseudonocardiaceae</taxon>
        <taxon>Pseudonocardia</taxon>
    </lineage>
</organism>
<dbReference type="CDD" id="cd16936">
    <property type="entry name" value="HATPase_RsbW-like"/>
    <property type="match status" value="1"/>
</dbReference>
<dbReference type="Pfam" id="PF13581">
    <property type="entry name" value="HATPase_c_2"/>
    <property type="match status" value="1"/>
</dbReference>
<dbReference type="Gene3D" id="3.30.565.10">
    <property type="entry name" value="Histidine kinase-like ATPase, C-terminal domain"/>
    <property type="match status" value="1"/>
</dbReference>
<dbReference type="InterPro" id="IPR036457">
    <property type="entry name" value="PPM-type-like_dom_sf"/>
</dbReference>
<sequence>MPIDDEADRRIGEAGLVRETFDAFPTPIAVLGGPPEFPFVAVNAAYRALTGRTDFIGGPMREVFDDLAGQRIYESIEAAAETGETQLMREWRIHLETPEGPLEFFLDCDIVPSGAPDGTVRTIACYLTIVTDRVLERRAAREQVAAAERRYEQARDVIAELQRELLPAGLPVLPGARIAASYLLADNDSAAGGDWFDALPLPDGRVALVVGDVVGHGVAASAAMGQLRAVLGERLRTGGSVDEALAAGDALASRLRGARAATVCLALLDPEDGTLTYSTAGHPPPLVVPAHGEPRFLQATGAGPLGVGSGLAVSSAQLDVGDVVLLYTDGILERPGRPIAASTVELAQVAADSVAGRSLRFGETSPVERACTHTLELLVRETGHDDDITLLAAQRVAAPAPFAEAWPAEVSAVPRSRAAISGWLADAGVDGQEALGVQHAVGELVTNAVEHAYPAGATGEIRVRLDLTAEGLLLAEVTDGGRWREASTDPRETFGRGRGLAMSRELADTLLVDRAPTGTTVTVTLTPMRPARLLTAGEIAAGSRPAASPPGEELFLVLDQPGGDGAARIRVDGPVDITTAASLHAELRRRTQGGSRALTVDLTGVTHLASAGVAVLYQAGLDAGPDAPLDLVAPVDSPAGYVLDLVALPHRTRETG</sequence>
<gene>
    <name evidence="5" type="ORF">GCM10009836_42390</name>
</gene>
<dbReference type="Pfam" id="PF13466">
    <property type="entry name" value="STAS_2"/>
    <property type="match status" value="1"/>
</dbReference>
<dbReference type="SMART" id="SM00331">
    <property type="entry name" value="PP2C_SIG"/>
    <property type="match status" value="1"/>
</dbReference>
<name>A0ABN2N988_9PSEU</name>
<dbReference type="PROSITE" id="PS50801">
    <property type="entry name" value="STAS"/>
    <property type="match status" value="1"/>
</dbReference>
<dbReference type="InterPro" id="IPR035965">
    <property type="entry name" value="PAS-like_dom_sf"/>
</dbReference>
<dbReference type="RefSeq" id="WP_344419700.1">
    <property type="nucleotide sequence ID" value="NZ_BAAAQK010000015.1"/>
</dbReference>
<dbReference type="InterPro" id="IPR058548">
    <property type="entry name" value="MlaB-like_STAS"/>
</dbReference>
<dbReference type="Pfam" id="PF08448">
    <property type="entry name" value="PAS_4"/>
    <property type="match status" value="1"/>
</dbReference>
<dbReference type="PANTHER" id="PTHR43156:SF2">
    <property type="entry name" value="STAGE II SPORULATION PROTEIN E"/>
    <property type="match status" value="1"/>
</dbReference>
<dbReference type="Gene3D" id="3.60.40.10">
    <property type="entry name" value="PPM-type phosphatase domain"/>
    <property type="match status" value="1"/>
</dbReference>
<protein>
    <submittedName>
        <fullName evidence="5">Sigma-F factor regulator</fullName>
    </submittedName>
</protein>
<dbReference type="InterPro" id="IPR052016">
    <property type="entry name" value="Bact_Sigma-Reg"/>
</dbReference>
<dbReference type="Gene3D" id="3.30.450.20">
    <property type="entry name" value="PAS domain"/>
    <property type="match status" value="1"/>
</dbReference>
<dbReference type="Proteomes" id="UP001500449">
    <property type="component" value="Unassembled WGS sequence"/>
</dbReference>
<dbReference type="EMBL" id="BAAAQK010000015">
    <property type="protein sequence ID" value="GAA1857747.1"/>
    <property type="molecule type" value="Genomic_DNA"/>
</dbReference>
<comment type="caution">
    <text evidence="5">The sequence shown here is derived from an EMBL/GenBank/DDBJ whole genome shotgun (WGS) entry which is preliminary data.</text>
</comment>
<proteinExistence type="predicted"/>
<dbReference type="Gene3D" id="3.30.750.24">
    <property type="entry name" value="STAS domain"/>
    <property type="match status" value="1"/>
</dbReference>
<dbReference type="InterPro" id="IPR013656">
    <property type="entry name" value="PAS_4"/>
</dbReference>
<keyword evidence="6" id="KW-1185">Reference proteome</keyword>
<evidence type="ECO:0000313" key="6">
    <source>
        <dbReference type="Proteomes" id="UP001500449"/>
    </source>
</evidence>
<dbReference type="InterPro" id="IPR002645">
    <property type="entry name" value="STAS_dom"/>
</dbReference>
<dbReference type="Pfam" id="PF07228">
    <property type="entry name" value="SpoIIE"/>
    <property type="match status" value="1"/>
</dbReference>
<dbReference type="InterPro" id="IPR036513">
    <property type="entry name" value="STAS_dom_sf"/>
</dbReference>
<keyword evidence="2" id="KW-0175">Coiled coil</keyword>
<evidence type="ECO:0000313" key="5">
    <source>
        <dbReference type="EMBL" id="GAA1857747.1"/>
    </source>
</evidence>
<evidence type="ECO:0000256" key="1">
    <source>
        <dbReference type="ARBA" id="ARBA00022801"/>
    </source>
</evidence>
<dbReference type="PANTHER" id="PTHR43156">
    <property type="entry name" value="STAGE II SPORULATION PROTEIN E-RELATED"/>
    <property type="match status" value="1"/>
</dbReference>
<reference evidence="5 6" key="1">
    <citation type="journal article" date="2019" name="Int. J. Syst. Evol. Microbiol.">
        <title>The Global Catalogue of Microorganisms (GCM) 10K type strain sequencing project: providing services to taxonomists for standard genome sequencing and annotation.</title>
        <authorList>
            <consortium name="The Broad Institute Genomics Platform"/>
            <consortium name="The Broad Institute Genome Sequencing Center for Infectious Disease"/>
            <person name="Wu L."/>
            <person name="Ma J."/>
        </authorList>
    </citation>
    <scope>NUCLEOTIDE SEQUENCE [LARGE SCALE GENOMIC DNA]</scope>
    <source>
        <strain evidence="5 6">JCM 16009</strain>
    </source>
</reference>
<feature type="domain" description="STAS" evidence="3">
    <location>
        <begin position="564"/>
        <end position="619"/>
    </location>
</feature>
<dbReference type="InterPro" id="IPR001932">
    <property type="entry name" value="PPM-type_phosphatase-like_dom"/>
</dbReference>
<dbReference type="SUPFAM" id="SSF55785">
    <property type="entry name" value="PYP-like sensor domain (PAS domain)"/>
    <property type="match status" value="1"/>
</dbReference>
<dbReference type="SUPFAM" id="SSF52091">
    <property type="entry name" value="SpoIIaa-like"/>
    <property type="match status" value="1"/>
</dbReference>
<feature type="coiled-coil region" evidence="2">
    <location>
        <begin position="137"/>
        <end position="164"/>
    </location>
</feature>